<dbReference type="GO" id="GO:0044780">
    <property type="term" value="P:bacterial-type flagellum assembly"/>
    <property type="evidence" value="ECO:0007669"/>
    <property type="project" value="InterPro"/>
</dbReference>
<name>A0A316TSJ3_9BACT</name>
<evidence type="ECO:0000256" key="7">
    <source>
        <dbReference type="RuleBase" id="RU362065"/>
    </source>
</evidence>
<dbReference type="InterPro" id="IPR010930">
    <property type="entry name" value="Flg_bb/hook_C_dom"/>
</dbReference>
<dbReference type="PANTHER" id="PTHR30033">
    <property type="entry name" value="FLAGELLAR HOOK-ASSOCIATED PROTEIN 1"/>
    <property type="match status" value="1"/>
</dbReference>
<keyword evidence="11" id="KW-0282">Flagellum</keyword>
<comment type="subcellular location">
    <subcellularLocation>
        <location evidence="1 7">Bacterial flagellum</location>
    </subcellularLocation>
    <subcellularLocation>
        <location evidence="2 7">Secreted</location>
    </subcellularLocation>
</comment>
<evidence type="ECO:0000313" key="12">
    <source>
        <dbReference type="Proteomes" id="UP000245533"/>
    </source>
</evidence>
<keyword evidence="11" id="KW-0969">Cilium</keyword>
<evidence type="ECO:0000256" key="5">
    <source>
        <dbReference type="ARBA" id="ARBA00022525"/>
    </source>
</evidence>
<dbReference type="Pfam" id="PF00460">
    <property type="entry name" value="Flg_bb_rod"/>
    <property type="match status" value="1"/>
</dbReference>
<dbReference type="SUPFAM" id="SSF64518">
    <property type="entry name" value="Phase 1 flagellin"/>
    <property type="match status" value="1"/>
</dbReference>
<feature type="domain" description="Flagellar basal body rod protein N-terminal" evidence="8">
    <location>
        <begin position="7"/>
        <end position="34"/>
    </location>
</feature>
<feature type="domain" description="Flagellar hook-associated protein FlgK helical" evidence="10">
    <location>
        <begin position="97"/>
        <end position="317"/>
    </location>
</feature>
<proteinExistence type="inferred from homology"/>
<dbReference type="InterPro" id="IPR053927">
    <property type="entry name" value="FlgK_helical"/>
</dbReference>
<organism evidence="11 12">
    <name type="scientific">Rhodohalobacter mucosus</name>
    <dbReference type="NCBI Taxonomy" id="2079485"/>
    <lineage>
        <taxon>Bacteria</taxon>
        <taxon>Pseudomonadati</taxon>
        <taxon>Balneolota</taxon>
        <taxon>Balneolia</taxon>
        <taxon>Balneolales</taxon>
        <taxon>Balneolaceae</taxon>
        <taxon>Rhodohalobacter</taxon>
    </lineage>
</organism>
<reference evidence="11 12" key="1">
    <citation type="submission" date="2018-05" db="EMBL/GenBank/DDBJ databases">
        <title>Rhodohalobacter halophilus gen. nov., sp. nov., a moderately halophilic member of the family Balneolaceae.</title>
        <authorList>
            <person name="Liu Z.-W."/>
        </authorList>
    </citation>
    <scope>NUCLEOTIDE SEQUENCE [LARGE SCALE GENOMIC DNA]</scope>
    <source>
        <strain evidence="11 12">8A47</strain>
    </source>
</reference>
<comment type="caution">
    <text evidence="11">The sequence shown here is derived from an EMBL/GenBank/DDBJ whole genome shotgun (WGS) entry which is preliminary data.</text>
</comment>
<dbReference type="NCBIfam" id="TIGR02492">
    <property type="entry name" value="flgK_ends"/>
    <property type="match status" value="1"/>
</dbReference>
<protein>
    <recommendedName>
        <fullName evidence="4 7">Flagellar hook-associated protein 1</fullName>
        <shortName evidence="7">HAP1</shortName>
    </recommendedName>
</protein>
<dbReference type="OrthoDB" id="9802553at2"/>
<dbReference type="AlphaFoldDB" id="A0A316TSJ3"/>
<evidence type="ECO:0000259" key="9">
    <source>
        <dbReference type="Pfam" id="PF06429"/>
    </source>
</evidence>
<dbReference type="EMBL" id="QGGB01000011">
    <property type="protein sequence ID" value="PWN05202.1"/>
    <property type="molecule type" value="Genomic_DNA"/>
</dbReference>
<sequence length="451" mass="49258">MRSIFEISTRGMQSARTATEVASNNIANANTPGYSRQVPVIRENVQKFGTGSVGLGVNVVTIERMRNEFIDQQINRKQHDIGNLSEKASVYRLMETAITASDGAGLDSIIGEFFNAFSELSANPQDLNLRTTLASKAELMTETFRSTDTDLINLSEQVFEEANNRITRINQLLGDIAGLNGEIAVTRSAKQIDHNALDQRTAALSELAKLVDFDTLVSDEGATEVRIGGISVVSGQEFQTLRAETDRDSNTFRVRLQNGKLIDAAKGELAANIEMFEEGVPEAREKLDRLSVAMMNRIDEIHEFGFGLEDGVSRSFFDATSTGAANMKVNAALLENPALIAASSVSGESGNNDRALEIIALQDEPFIEGQTISSRTVEFMSVPGNKLNEIDRKLEAANAAKDFLVNRQEQLSGVSIDEELGNMIKFQNSFQASARVLDTGRKMFDTLLSIA</sequence>
<dbReference type="Pfam" id="PF22638">
    <property type="entry name" value="FlgK_D1"/>
    <property type="match status" value="1"/>
</dbReference>
<feature type="domain" description="Flagellar basal-body/hook protein C-terminal" evidence="9">
    <location>
        <begin position="412"/>
        <end position="449"/>
    </location>
</feature>
<keyword evidence="6 7" id="KW-0975">Bacterial flagellum</keyword>
<dbReference type="PANTHER" id="PTHR30033:SF1">
    <property type="entry name" value="FLAGELLAR HOOK-ASSOCIATED PROTEIN 1"/>
    <property type="match status" value="1"/>
</dbReference>
<evidence type="ECO:0000259" key="8">
    <source>
        <dbReference type="Pfam" id="PF00460"/>
    </source>
</evidence>
<dbReference type="InterPro" id="IPR019776">
    <property type="entry name" value="Flagellar_basal_body_rod_CS"/>
</dbReference>
<dbReference type="Proteomes" id="UP000245533">
    <property type="component" value="Unassembled WGS sequence"/>
</dbReference>
<evidence type="ECO:0000256" key="2">
    <source>
        <dbReference type="ARBA" id="ARBA00004613"/>
    </source>
</evidence>
<evidence type="ECO:0000259" key="10">
    <source>
        <dbReference type="Pfam" id="PF22638"/>
    </source>
</evidence>
<dbReference type="PRINTS" id="PR01005">
    <property type="entry name" value="FLGHOOKAP1"/>
</dbReference>
<evidence type="ECO:0000256" key="4">
    <source>
        <dbReference type="ARBA" id="ARBA00016244"/>
    </source>
</evidence>
<evidence type="ECO:0000313" key="11">
    <source>
        <dbReference type="EMBL" id="PWN05202.1"/>
    </source>
</evidence>
<keyword evidence="11" id="KW-0966">Cell projection</keyword>
<dbReference type="GO" id="GO:0005198">
    <property type="term" value="F:structural molecule activity"/>
    <property type="evidence" value="ECO:0007669"/>
    <property type="project" value="UniProtKB-UniRule"/>
</dbReference>
<dbReference type="GO" id="GO:0009424">
    <property type="term" value="C:bacterial-type flagellum hook"/>
    <property type="evidence" value="ECO:0007669"/>
    <property type="project" value="UniProtKB-UniRule"/>
</dbReference>
<dbReference type="GO" id="GO:0005576">
    <property type="term" value="C:extracellular region"/>
    <property type="evidence" value="ECO:0007669"/>
    <property type="project" value="UniProtKB-SubCell"/>
</dbReference>
<evidence type="ECO:0000256" key="6">
    <source>
        <dbReference type="ARBA" id="ARBA00023143"/>
    </source>
</evidence>
<accession>A0A316TSJ3</accession>
<evidence type="ECO:0000256" key="3">
    <source>
        <dbReference type="ARBA" id="ARBA00009677"/>
    </source>
</evidence>
<comment type="similarity">
    <text evidence="3 7">Belongs to the flagella basal body rod proteins family.</text>
</comment>
<gene>
    <name evidence="7 11" type="primary">flgK</name>
    <name evidence="11" type="ORF">DDZ15_15875</name>
</gene>
<keyword evidence="5 7" id="KW-0964">Secreted</keyword>
<keyword evidence="12" id="KW-1185">Reference proteome</keyword>
<dbReference type="Pfam" id="PF06429">
    <property type="entry name" value="Flg_bbr_C"/>
    <property type="match status" value="1"/>
</dbReference>
<dbReference type="PROSITE" id="PS00588">
    <property type="entry name" value="FLAGELLA_BB_ROD"/>
    <property type="match status" value="1"/>
</dbReference>
<evidence type="ECO:0000256" key="1">
    <source>
        <dbReference type="ARBA" id="ARBA00004365"/>
    </source>
</evidence>
<dbReference type="InterPro" id="IPR001444">
    <property type="entry name" value="Flag_bb_rod_N"/>
</dbReference>
<dbReference type="RefSeq" id="WP_109648110.1">
    <property type="nucleotide sequence ID" value="NZ_QGGB01000011.1"/>
</dbReference>
<dbReference type="InterPro" id="IPR002371">
    <property type="entry name" value="FlgK"/>
</dbReference>